<dbReference type="AlphaFoldDB" id="A0A9D4ZBG5"/>
<sequence>MLGISYNQRIQSDDMPIKNFSCFRDSTTFGIHIDQDTAKHTFLQQQPISSNMPIKVQAEVFGERPSFESVHNFLATAMLVVSCNQRSVKPACKPTQSFLVTAMLGVSCNQCTAHFHFMESYCNSP</sequence>
<protein>
    <submittedName>
        <fullName evidence="1">Uncharacterized protein</fullName>
    </submittedName>
</protein>
<comment type="caution">
    <text evidence="1">The sequence shown here is derived from an EMBL/GenBank/DDBJ whole genome shotgun (WGS) entry which is preliminary data.</text>
</comment>
<evidence type="ECO:0000313" key="1">
    <source>
        <dbReference type="EMBL" id="KAI5066626.1"/>
    </source>
</evidence>
<reference evidence="1" key="1">
    <citation type="submission" date="2021-01" db="EMBL/GenBank/DDBJ databases">
        <title>Adiantum capillus-veneris genome.</title>
        <authorList>
            <person name="Fang Y."/>
            <person name="Liao Q."/>
        </authorList>
    </citation>
    <scope>NUCLEOTIDE SEQUENCE</scope>
    <source>
        <strain evidence="1">H3</strain>
        <tissue evidence="1">Leaf</tissue>
    </source>
</reference>
<dbReference type="OrthoDB" id="1878996at2759"/>
<gene>
    <name evidence="1" type="ORF">GOP47_0019250</name>
</gene>
<accession>A0A9D4ZBG5</accession>
<keyword evidence="2" id="KW-1185">Reference proteome</keyword>
<proteinExistence type="predicted"/>
<evidence type="ECO:0000313" key="2">
    <source>
        <dbReference type="Proteomes" id="UP000886520"/>
    </source>
</evidence>
<organism evidence="1 2">
    <name type="scientific">Adiantum capillus-veneris</name>
    <name type="common">Maidenhair fern</name>
    <dbReference type="NCBI Taxonomy" id="13818"/>
    <lineage>
        <taxon>Eukaryota</taxon>
        <taxon>Viridiplantae</taxon>
        <taxon>Streptophyta</taxon>
        <taxon>Embryophyta</taxon>
        <taxon>Tracheophyta</taxon>
        <taxon>Polypodiopsida</taxon>
        <taxon>Polypodiidae</taxon>
        <taxon>Polypodiales</taxon>
        <taxon>Pteridineae</taxon>
        <taxon>Pteridaceae</taxon>
        <taxon>Vittarioideae</taxon>
        <taxon>Adiantum</taxon>
    </lineage>
</organism>
<name>A0A9D4ZBG5_ADICA</name>
<dbReference type="EMBL" id="JABFUD020000018">
    <property type="protein sequence ID" value="KAI5066626.1"/>
    <property type="molecule type" value="Genomic_DNA"/>
</dbReference>
<dbReference type="Proteomes" id="UP000886520">
    <property type="component" value="Chromosome 18"/>
</dbReference>